<dbReference type="RefSeq" id="XP_040627584.1">
    <property type="nucleotide sequence ID" value="XM_040768724.1"/>
</dbReference>
<sequence>MVQAAAIRKRSEDLIDIETFTESAAKAKITKIFRLVMSRSRLAVPGLHSLVGGVQGHPEPELLLHYPAWRE</sequence>
<organism evidence="1 2">
    <name type="scientific">Dacryopinax primogenitus (strain DJM 731)</name>
    <name type="common">Brown rot fungus</name>
    <dbReference type="NCBI Taxonomy" id="1858805"/>
    <lineage>
        <taxon>Eukaryota</taxon>
        <taxon>Fungi</taxon>
        <taxon>Dikarya</taxon>
        <taxon>Basidiomycota</taxon>
        <taxon>Agaricomycotina</taxon>
        <taxon>Dacrymycetes</taxon>
        <taxon>Dacrymycetales</taxon>
        <taxon>Dacrymycetaceae</taxon>
        <taxon>Dacryopinax</taxon>
    </lineage>
</organism>
<protein>
    <submittedName>
        <fullName evidence="1">Uncharacterized protein</fullName>
    </submittedName>
</protein>
<name>M5G4F5_DACPD</name>
<dbReference type="EMBL" id="JH795866">
    <property type="protein sequence ID" value="EJU00687.1"/>
    <property type="molecule type" value="Genomic_DNA"/>
</dbReference>
<dbReference type="Proteomes" id="UP000030653">
    <property type="component" value="Unassembled WGS sequence"/>
</dbReference>
<evidence type="ECO:0000313" key="2">
    <source>
        <dbReference type="Proteomes" id="UP000030653"/>
    </source>
</evidence>
<dbReference type="HOGENOM" id="CLU_2739959_0_0_1"/>
<evidence type="ECO:0000313" key="1">
    <source>
        <dbReference type="EMBL" id="EJU00687.1"/>
    </source>
</evidence>
<dbReference type="AlphaFoldDB" id="M5G4F5"/>
<keyword evidence="2" id="KW-1185">Reference proteome</keyword>
<reference evidence="1 2" key="1">
    <citation type="journal article" date="2012" name="Science">
        <title>The Paleozoic origin of enzymatic lignin decomposition reconstructed from 31 fungal genomes.</title>
        <authorList>
            <person name="Floudas D."/>
            <person name="Binder M."/>
            <person name="Riley R."/>
            <person name="Barry K."/>
            <person name="Blanchette R.A."/>
            <person name="Henrissat B."/>
            <person name="Martinez A.T."/>
            <person name="Otillar R."/>
            <person name="Spatafora J.W."/>
            <person name="Yadav J.S."/>
            <person name="Aerts A."/>
            <person name="Benoit I."/>
            <person name="Boyd A."/>
            <person name="Carlson A."/>
            <person name="Copeland A."/>
            <person name="Coutinho P.M."/>
            <person name="de Vries R.P."/>
            <person name="Ferreira P."/>
            <person name="Findley K."/>
            <person name="Foster B."/>
            <person name="Gaskell J."/>
            <person name="Glotzer D."/>
            <person name="Gorecki P."/>
            <person name="Heitman J."/>
            <person name="Hesse C."/>
            <person name="Hori C."/>
            <person name="Igarashi K."/>
            <person name="Jurgens J.A."/>
            <person name="Kallen N."/>
            <person name="Kersten P."/>
            <person name="Kohler A."/>
            <person name="Kuees U."/>
            <person name="Kumar T.K.A."/>
            <person name="Kuo A."/>
            <person name="LaButti K."/>
            <person name="Larrondo L.F."/>
            <person name="Lindquist E."/>
            <person name="Ling A."/>
            <person name="Lombard V."/>
            <person name="Lucas S."/>
            <person name="Lundell T."/>
            <person name="Martin R."/>
            <person name="McLaughlin D.J."/>
            <person name="Morgenstern I."/>
            <person name="Morin E."/>
            <person name="Murat C."/>
            <person name="Nagy L.G."/>
            <person name="Nolan M."/>
            <person name="Ohm R.A."/>
            <person name="Patyshakuliyeva A."/>
            <person name="Rokas A."/>
            <person name="Ruiz-Duenas F.J."/>
            <person name="Sabat G."/>
            <person name="Salamov A."/>
            <person name="Samejima M."/>
            <person name="Schmutz J."/>
            <person name="Slot J.C."/>
            <person name="St John F."/>
            <person name="Stenlid J."/>
            <person name="Sun H."/>
            <person name="Sun S."/>
            <person name="Syed K."/>
            <person name="Tsang A."/>
            <person name="Wiebenga A."/>
            <person name="Young D."/>
            <person name="Pisabarro A."/>
            <person name="Eastwood D.C."/>
            <person name="Martin F."/>
            <person name="Cullen D."/>
            <person name="Grigoriev I.V."/>
            <person name="Hibbett D.S."/>
        </authorList>
    </citation>
    <scope>NUCLEOTIDE SEQUENCE [LARGE SCALE GENOMIC DNA]</scope>
    <source>
        <strain evidence="1 2">DJM-731 SS1</strain>
    </source>
</reference>
<accession>M5G4F5</accession>
<proteinExistence type="predicted"/>
<gene>
    <name evidence="1" type="ORF">DACRYDRAFT_108754</name>
</gene>
<dbReference type="GeneID" id="63683786"/>